<keyword evidence="2" id="KW-1185">Reference proteome</keyword>
<gene>
    <name evidence="1" type="ORF">L3Q82_010086</name>
</gene>
<comment type="caution">
    <text evidence="1">The sequence shown here is derived from an EMBL/GenBank/DDBJ whole genome shotgun (WGS) entry which is preliminary data.</text>
</comment>
<evidence type="ECO:0000313" key="2">
    <source>
        <dbReference type="Proteomes" id="UP000831701"/>
    </source>
</evidence>
<evidence type="ECO:0000313" key="1">
    <source>
        <dbReference type="EMBL" id="KAI3365033.1"/>
    </source>
</evidence>
<dbReference type="EMBL" id="CM041542">
    <property type="protein sequence ID" value="KAI3365033.1"/>
    <property type="molecule type" value="Genomic_DNA"/>
</dbReference>
<sequence length="1149" mass="128637">MSSSVALHTQLATVMESLVHAAVAELKKLLEDRTRTGPLPAKLQADSGEKMVLFASIMETLGNEALGKIMNIVDEAKLLVDLESGRGVKRPQTSILNILNKARVEVEHSYVVRLESSDMHKSTQTKVEEPDENQFVLAVTVKDEHGNIDLGAIAERAQVEAAEPMTSDLQQQEVSSTPEFVLQSVTWKYFMREAVLLRRLRPKAFRQRRSLQSHTRTHTGERPFECSQCGKCFSKQAQLKTHAIIHTGEKPYSCDVCGRRFNVLQNLHRHAHTHTGKKIYVCGVCGKGFTRAITLKTHELIHTGQKPLKCEQCPKTFRHAVNLRNHQRIHSGMRPFSCDLCGKSFRQSVNLKIHRRIHTGERPFSCQECGKTFSQQSSLISHGRTHSKERPFACSSCNKTFNNTNSLKLHLRVHTGEKPYSCDICGKTFSQGSHLRTHKRHIHAGGKQFICDRCGKRYSDQRNLKLHNEMERSDDASSSSVTSLCHHHHNVSSSSADVIAPGHLGVTCSGDSEEVVSDTCMLSLGSERTGGSGGPIRCCSDVREAGDDQGAGLILQDDVNQTDRISANVEVTCGSACSDSMVSCTEGSKVNCCPRLDGDGCGGGGTTGGTTPNLEEPFRTSQVDMNPVTPAPDSESHTQGTLVTSDLLDVSSDDNVFITEPPPGELDPPAAARSRNTFECGHRLSALGQLVQDKGGSESDLQSRRPGIAKYFSSRKQQSVSQSVPGWKLFGKVPPRQSPSKQARIIQQEFEARQVARSSPTHHAAGQQSLRKVEFEPLSTTALILQDRPLSLPAKSAEETQRHRQQYEQMVAAAKRRELKEAQRKKQQMEERVRQEEVISNATLVWNQQLLPNWDTMKSSRRAQDLWWGGLPPSVRGRVWSLVIGNELNITAELYEIFLCRVKEKWTTLSESDDGAALADSESTLQLLVRDASTTFPSLCVFQKGGPYHDLLQSILGAYSCYRPDVGYVQGMSSMAAMLILNMEEVEAFISFSNLINRPCQLSFYRVDHQQMLRYFGTFQVFFEESLPRLFLHFLSSGLTPDLYLMDWILSLYTKPLPLDVTCRVWDVFFRDGEEFLFRTALGILRLFQDVLLHMDLITMAQFLSHLPDEELLSDRLFSCISATPMLSRNRKWSQVSRRTDRQSLCRKK</sequence>
<reference evidence="1" key="1">
    <citation type="submission" date="2022-04" db="EMBL/GenBank/DDBJ databases">
        <title>Jade perch genome.</title>
        <authorList>
            <person name="Chao B."/>
        </authorList>
    </citation>
    <scope>NUCLEOTIDE SEQUENCE</scope>
    <source>
        <strain evidence="1">CB-2022</strain>
    </source>
</reference>
<dbReference type="Proteomes" id="UP000831701">
    <property type="component" value="Chromosome 12"/>
</dbReference>
<accession>A0ACB8WE69</accession>
<name>A0ACB8WE69_9TELE</name>
<proteinExistence type="predicted"/>
<organism evidence="1 2">
    <name type="scientific">Scortum barcoo</name>
    <name type="common">barcoo grunter</name>
    <dbReference type="NCBI Taxonomy" id="214431"/>
    <lineage>
        <taxon>Eukaryota</taxon>
        <taxon>Metazoa</taxon>
        <taxon>Chordata</taxon>
        <taxon>Craniata</taxon>
        <taxon>Vertebrata</taxon>
        <taxon>Euteleostomi</taxon>
        <taxon>Actinopterygii</taxon>
        <taxon>Neopterygii</taxon>
        <taxon>Teleostei</taxon>
        <taxon>Neoteleostei</taxon>
        <taxon>Acanthomorphata</taxon>
        <taxon>Eupercaria</taxon>
        <taxon>Centrarchiformes</taxon>
        <taxon>Terapontoidei</taxon>
        <taxon>Terapontidae</taxon>
        <taxon>Scortum</taxon>
    </lineage>
</organism>
<protein>
    <submittedName>
        <fullName evidence="1">Uncharacterized protein</fullName>
    </submittedName>
</protein>